<organism evidence="1 2">
    <name type="scientific">Pedobacter duraquae</name>
    <dbReference type="NCBI Taxonomy" id="425511"/>
    <lineage>
        <taxon>Bacteria</taxon>
        <taxon>Pseudomonadati</taxon>
        <taxon>Bacteroidota</taxon>
        <taxon>Sphingobacteriia</taxon>
        <taxon>Sphingobacteriales</taxon>
        <taxon>Sphingobacteriaceae</taxon>
        <taxon>Pedobacter</taxon>
    </lineage>
</organism>
<keyword evidence="2" id="KW-1185">Reference proteome</keyword>
<dbReference type="EMBL" id="SNWM01000003">
    <property type="protein sequence ID" value="TDO21289.1"/>
    <property type="molecule type" value="Genomic_DNA"/>
</dbReference>
<gene>
    <name evidence="1" type="ORF">CLV32_2393</name>
</gene>
<name>A0A4V3C3A2_9SPHI</name>
<proteinExistence type="predicted"/>
<evidence type="ECO:0000313" key="1">
    <source>
        <dbReference type="EMBL" id="TDO21289.1"/>
    </source>
</evidence>
<dbReference type="AlphaFoldDB" id="A0A4V3C3A2"/>
<reference evidence="1 2" key="1">
    <citation type="submission" date="2019-03" db="EMBL/GenBank/DDBJ databases">
        <title>Genomic Encyclopedia of Archaeal and Bacterial Type Strains, Phase II (KMG-II): from individual species to whole genera.</title>
        <authorList>
            <person name="Goeker M."/>
        </authorList>
    </citation>
    <scope>NUCLEOTIDE SEQUENCE [LARGE SCALE GENOMIC DNA]</scope>
    <source>
        <strain evidence="1 2">DSM 19034</strain>
    </source>
</reference>
<sequence length="140" mass="15914">MKYILILASLFIFKPQVQAQIKPVRTGSHSFTIQWISFNNDNPGSVNIKLIGDDEYSIEGAQRDAKTKEYVTIKGTFLNKGRTLKFNGNIVSKINSINGGKPCERTGLQIFKASGVRKYWRLQQMLNCDGQITDYIDIFF</sequence>
<dbReference type="OrthoDB" id="5684986at2"/>
<accession>A0A4V3C3A2</accession>
<evidence type="ECO:0000313" key="2">
    <source>
        <dbReference type="Proteomes" id="UP000295499"/>
    </source>
</evidence>
<dbReference type="Proteomes" id="UP000295499">
    <property type="component" value="Unassembled WGS sequence"/>
</dbReference>
<comment type="caution">
    <text evidence="1">The sequence shown here is derived from an EMBL/GenBank/DDBJ whole genome shotgun (WGS) entry which is preliminary data.</text>
</comment>
<dbReference type="RefSeq" id="WP_133555676.1">
    <property type="nucleotide sequence ID" value="NZ_SNWM01000003.1"/>
</dbReference>
<protein>
    <submittedName>
        <fullName evidence="1">Uncharacterized protein</fullName>
    </submittedName>
</protein>